<dbReference type="OrthoDB" id="286789at2"/>
<evidence type="ECO:0008006" key="4">
    <source>
        <dbReference type="Google" id="ProtNLM"/>
    </source>
</evidence>
<dbReference type="EMBL" id="SJPH01000003">
    <property type="protein sequence ID" value="TWT46556.1"/>
    <property type="molecule type" value="Genomic_DNA"/>
</dbReference>
<comment type="caution">
    <text evidence="2">The sequence shown here is derived from an EMBL/GenBank/DDBJ whole genome shotgun (WGS) entry which is preliminary data.</text>
</comment>
<sequence length="171" mass="18060">MTRLRRPLLALAIGLVLIVGGCATIISGRTSDVQLVSSPPEARVVVQDAEGKVVAQAITPASVSLKRSRKWFRPARYTATFEKYGYETAQATIDPTFNPWAIGNLAVGGGLGVVVDVATGALYRFKTDNVQQALAATNMGQPPMLISGSQPTPPAPQTAVRTASAANEVRR</sequence>
<dbReference type="AlphaFoldDB" id="A0A5C5W6P3"/>
<evidence type="ECO:0000256" key="1">
    <source>
        <dbReference type="SAM" id="MobiDB-lite"/>
    </source>
</evidence>
<dbReference type="Proteomes" id="UP000318995">
    <property type="component" value="Unassembled WGS sequence"/>
</dbReference>
<dbReference type="PROSITE" id="PS51257">
    <property type="entry name" value="PROKAR_LIPOPROTEIN"/>
    <property type="match status" value="1"/>
</dbReference>
<keyword evidence="3" id="KW-1185">Reference proteome</keyword>
<dbReference type="RefSeq" id="WP_146573165.1">
    <property type="nucleotide sequence ID" value="NZ_SJPH01000003.1"/>
</dbReference>
<name>A0A5C5W6P3_9BACT</name>
<feature type="region of interest" description="Disordered" evidence="1">
    <location>
        <begin position="147"/>
        <end position="171"/>
    </location>
</feature>
<reference evidence="2 3" key="1">
    <citation type="submission" date="2019-02" db="EMBL/GenBank/DDBJ databases">
        <title>Deep-cultivation of Planctomycetes and their phenomic and genomic characterization uncovers novel biology.</title>
        <authorList>
            <person name="Wiegand S."/>
            <person name="Jogler M."/>
            <person name="Boedeker C."/>
            <person name="Pinto D."/>
            <person name="Vollmers J."/>
            <person name="Rivas-Marin E."/>
            <person name="Kohn T."/>
            <person name="Peeters S.H."/>
            <person name="Heuer A."/>
            <person name="Rast P."/>
            <person name="Oberbeckmann S."/>
            <person name="Bunk B."/>
            <person name="Jeske O."/>
            <person name="Meyerdierks A."/>
            <person name="Storesund J.E."/>
            <person name="Kallscheuer N."/>
            <person name="Luecker S."/>
            <person name="Lage O.M."/>
            <person name="Pohl T."/>
            <person name="Merkel B.J."/>
            <person name="Hornburger P."/>
            <person name="Mueller R.-W."/>
            <person name="Bruemmer F."/>
            <person name="Labrenz M."/>
            <person name="Spormann A.M."/>
            <person name="Op Den Camp H."/>
            <person name="Overmann J."/>
            <person name="Amann R."/>
            <person name="Jetten M.S.M."/>
            <person name="Mascher T."/>
            <person name="Medema M.H."/>
            <person name="Devos D.P."/>
            <person name="Kaster A.-K."/>
            <person name="Ovreas L."/>
            <person name="Rohde M."/>
            <person name="Galperin M.Y."/>
            <person name="Jogler C."/>
        </authorList>
    </citation>
    <scope>NUCLEOTIDE SEQUENCE [LARGE SCALE GENOMIC DNA]</scope>
    <source>
        <strain evidence="2 3">Pla111</strain>
    </source>
</reference>
<evidence type="ECO:0000313" key="2">
    <source>
        <dbReference type="EMBL" id="TWT46556.1"/>
    </source>
</evidence>
<gene>
    <name evidence="2" type="ORF">Pla111_16520</name>
</gene>
<proteinExistence type="predicted"/>
<organism evidence="2 3">
    <name type="scientific">Botrimarina hoheduenensis</name>
    <dbReference type="NCBI Taxonomy" id="2528000"/>
    <lineage>
        <taxon>Bacteria</taxon>
        <taxon>Pseudomonadati</taxon>
        <taxon>Planctomycetota</taxon>
        <taxon>Planctomycetia</taxon>
        <taxon>Pirellulales</taxon>
        <taxon>Lacipirellulaceae</taxon>
        <taxon>Botrimarina</taxon>
    </lineage>
</organism>
<protein>
    <recommendedName>
        <fullName evidence="4">PEGA domain protein</fullName>
    </recommendedName>
</protein>
<evidence type="ECO:0000313" key="3">
    <source>
        <dbReference type="Proteomes" id="UP000318995"/>
    </source>
</evidence>
<accession>A0A5C5W6P3</accession>